<evidence type="ECO:0000313" key="3">
    <source>
        <dbReference type="Proteomes" id="UP000094056"/>
    </source>
</evidence>
<dbReference type="Proteomes" id="UP000094056">
    <property type="component" value="Unassembled WGS sequence"/>
</dbReference>
<organism evidence="2 3">
    <name type="scientific">Candidatus Scalindua rubra</name>
    <dbReference type="NCBI Taxonomy" id="1872076"/>
    <lineage>
        <taxon>Bacteria</taxon>
        <taxon>Pseudomonadati</taxon>
        <taxon>Planctomycetota</taxon>
        <taxon>Candidatus Brocadiia</taxon>
        <taxon>Candidatus Brocadiales</taxon>
        <taxon>Candidatus Scalinduaceae</taxon>
        <taxon>Candidatus Scalindua</taxon>
    </lineage>
</organism>
<sequence>MLELESEETHKTLIKNKKYLAIMLSSLLLLNSIWELNYLLQ</sequence>
<accession>A0A1E3X312</accession>
<evidence type="ECO:0000313" key="2">
    <source>
        <dbReference type="EMBL" id="ODS30015.1"/>
    </source>
</evidence>
<proteinExistence type="predicted"/>
<evidence type="ECO:0000256" key="1">
    <source>
        <dbReference type="SAM" id="Phobius"/>
    </source>
</evidence>
<gene>
    <name evidence="2" type="ORF">SCARUB_04879</name>
</gene>
<name>A0A1E3X312_9BACT</name>
<keyword evidence="1" id="KW-1133">Transmembrane helix</keyword>
<comment type="caution">
    <text evidence="2">The sequence shown here is derived from an EMBL/GenBank/DDBJ whole genome shotgun (WGS) entry which is preliminary data.</text>
</comment>
<dbReference type="AlphaFoldDB" id="A0A1E3X312"/>
<keyword evidence="1" id="KW-0472">Membrane</keyword>
<protein>
    <submittedName>
        <fullName evidence="2">Uncharacterized protein</fullName>
    </submittedName>
</protein>
<keyword evidence="1" id="KW-0812">Transmembrane</keyword>
<feature type="transmembrane region" description="Helical" evidence="1">
    <location>
        <begin position="20"/>
        <end position="40"/>
    </location>
</feature>
<dbReference type="EMBL" id="MAYW01000305">
    <property type="protein sequence ID" value="ODS30015.1"/>
    <property type="molecule type" value="Genomic_DNA"/>
</dbReference>
<reference evidence="2 3" key="1">
    <citation type="submission" date="2016-07" db="EMBL/GenBank/DDBJ databases">
        <title>Draft genome of Scalindua rubra, obtained from a brine-seawater interface in the Red Sea, sheds light on salt adaptation in anammox bacteria.</title>
        <authorList>
            <person name="Speth D.R."/>
            <person name="Lagkouvardos I."/>
            <person name="Wang Y."/>
            <person name="Qian P.-Y."/>
            <person name="Dutilh B.E."/>
            <person name="Jetten M.S."/>
        </authorList>
    </citation>
    <scope>NUCLEOTIDE SEQUENCE [LARGE SCALE GENOMIC DNA]</scope>
    <source>
        <strain evidence="2">BSI-1</strain>
    </source>
</reference>